<protein>
    <recommendedName>
        <fullName evidence="17">Oxidized purine nucleoside triphosphate hydrolase</fullName>
        <ecNumber evidence="16">3.6.1.56</ecNumber>
    </recommendedName>
    <alternativeName>
        <fullName evidence="21">2-hydroxy-dATP diphosphatase</fullName>
    </alternativeName>
    <alternativeName>
        <fullName evidence="20">7,8-dihydro-8-oxoguanine triphosphatase</fullName>
    </alternativeName>
    <alternativeName>
        <fullName evidence="19">8-oxo-dGTPase</fullName>
    </alternativeName>
    <alternativeName>
        <fullName evidence="22">Methylated purine nucleoside triphosphate hydrolase</fullName>
    </alternativeName>
    <alternativeName>
        <fullName evidence="18">Nucleoside diphosphate-linked moiety X motif 1</fullName>
    </alternativeName>
</protein>
<dbReference type="PROSITE" id="PS00893">
    <property type="entry name" value="NUDIX_BOX"/>
    <property type="match status" value="1"/>
</dbReference>
<comment type="similarity">
    <text evidence="4 27">Belongs to the Nudix hydrolase family.</text>
</comment>
<dbReference type="Ensembl" id="ENSRNOT00000157321.1">
    <property type="protein sequence ID" value="ENSRNOP00000105441.1"/>
    <property type="gene ID" value="ENSRNOG00000001260.8"/>
</dbReference>
<comment type="catalytic activity">
    <reaction evidence="24">
        <text>O(6)-methyl-dGTP + H2O = O(6)-methyl-dGMP + diphosphate + H(+)</text>
        <dbReference type="Rhea" id="RHEA:67600"/>
        <dbReference type="ChEBI" id="CHEBI:15377"/>
        <dbReference type="ChEBI" id="CHEBI:15378"/>
        <dbReference type="ChEBI" id="CHEBI:33019"/>
        <dbReference type="ChEBI" id="CHEBI:169974"/>
        <dbReference type="ChEBI" id="CHEBI:169975"/>
    </reaction>
    <physiologicalReaction direction="left-to-right" evidence="24">
        <dbReference type="Rhea" id="RHEA:67601"/>
    </physiologicalReaction>
</comment>
<evidence type="ECO:0000256" key="5">
    <source>
        <dbReference type="ARBA" id="ARBA00011245"/>
    </source>
</evidence>
<dbReference type="InterPro" id="IPR003563">
    <property type="entry name" value="8ODP"/>
</dbReference>
<dbReference type="SUPFAM" id="SSF55811">
    <property type="entry name" value="Nudix"/>
    <property type="match status" value="1"/>
</dbReference>
<evidence type="ECO:0000313" key="30">
    <source>
        <dbReference type="Ensembl" id="ENSRNOP00000105441.1"/>
    </source>
</evidence>
<reference evidence="30" key="3">
    <citation type="submission" date="2025-09" db="UniProtKB">
        <authorList>
            <consortium name="Ensembl"/>
        </authorList>
    </citation>
    <scope>IDENTIFICATION</scope>
    <source>
        <strain evidence="30">Brown Norway</strain>
    </source>
</reference>
<evidence type="ECO:0000256" key="2">
    <source>
        <dbReference type="ARBA" id="ARBA00004123"/>
    </source>
</evidence>
<evidence type="ECO:0000256" key="26">
    <source>
        <dbReference type="ARBA" id="ARBA00053094"/>
    </source>
</evidence>
<dbReference type="Pfam" id="PF00293">
    <property type="entry name" value="NUDIX"/>
    <property type="match status" value="1"/>
</dbReference>
<keyword evidence="31" id="KW-1185">Reference proteome</keyword>
<evidence type="ECO:0000256" key="17">
    <source>
        <dbReference type="ARBA" id="ARBA00026218"/>
    </source>
</evidence>
<dbReference type="Proteomes" id="UP000002494">
    <property type="component" value="Chromosome 12"/>
</dbReference>
<proteinExistence type="evidence at protein level"/>
<dbReference type="CDD" id="cd03427">
    <property type="entry name" value="NUDIX_MTH1_Nudt1"/>
    <property type="match status" value="1"/>
</dbReference>
<dbReference type="GeneTree" id="ENSGT00390000000341"/>
<evidence type="ECO:0000256" key="16">
    <source>
        <dbReference type="ARBA" id="ARBA00026103"/>
    </source>
</evidence>
<dbReference type="PROSITE" id="PS51462">
    <property type="entry name" value="NUDIX"/>
    <property type="match status" value="1"/>
</dbReference>
<evidence type="ECO:0000256" key="22">
    <source>
        <dbReference type="ARBA" id="ARBA00032071"/>
    </source>
</evidence>
<evidence type="ECO:0000256" key="15">
    <source>
        <dbReference type="ARBA" id="ARBA00024596"/>
    </source>
</evidence>
<comment type="catalytic activity">
    <reaction evidence="13">
        <text>2-oxo-dATP + H2O = 2-oxo-dAMP + diphosphate + H(+)</text>
        <dbReference type="Rhea" id="RHEA:31583"/>
        <dbReference type="ChEBI" id="CHEBI:15377"/>
        <dbReference type="ChEBI" id="CHEBI:15378"/>
        <dbReference type="ChEBI" id="CHEBI:33019"/>
        <dbReference type="ChEBI" id="CHEBI:63212"/>
        <dbReference type="ChEBI" id="CHEBI:77897"/>
        <dbReference type="EC" id="3.6.1.56"/>
    </reaction>
    <physiologicalReaction direction="left-to-right" evidence="13">
        <dbReference type="Rhea" id="RHEA:31584"/>
    </physiologicalReaction>
</comment>
<evidence type="ECO:0000313" key="31">
    <source>
        <dbReference type="Proteomes" id="UP000002494"/>
    </source>
</evidence>
<dbReference type="Gene3D" id="3.90.79.10">
    <property type="entry name" value="Nucleoside Triphosphate Pyrophosphohydrolase"/>
    <property type="match status" value="1"/>
</dbReference>
<dbReference type="InterPro" id="IPR015797">
    <property type="entry name" value="NUDIX_hydrolase-like_dom_sf"/>
</dbReference>
<dbReference type="PANTHER" id="PTHR43758">
    <property type="entry name" value="7,8-DIHYDRO-8-OXOGUANINE TRIPHOSPHATASE"/>
    <property type="match status" value="1"/>
</dbReference>
<evidence type="ECO:0000256" key="3">
    <source>
        <dbReference type="ARBA" id="ARBA00004496"/>
    </source>
</evidence>
<comment type="subcellular location">
    <subcellularLocation>
        <location evidence="3">Cytoplasm</location>
    </subcellularLocation>
    <subcellularLocation>
        <location evidence="2">Nucleus</location>
    </subcellularLocation>
</comment>
<evidence type="ECO:0000256" key="28">
    <source>
        <dbReference type="SAM" id="MobiDB-lite"/>
    </source>
</evidence>
<keyword evidence="9" id="KW-0460">Magnesium</keyword>
<keyword evidence="32" id="KW-1267">Proteomics identification</keyword>
<reference evidence="30" key="1">
    <citation type="submission" date="2024-01" db="EMBL/GenBank/DDBJ databases">
        <title>GRCr8: a new rat reference genome assembly contstructed from accurate long reads and long range scaffolding.</title>
        <authorList>
            <person name="Doris P.A."/>
            <person name="Kalbfleisch T."/>
            <person name="Li K."/>
            <person name="Howe K."/>
            <person name="Wood J."/>
        </authorList>
    </citation>
    <scope>NUCLEOTIDE SEQUENCE [LARGE SCALE GENOMIC DNA]</scope>
    <source>
        <strain evidence="30">Brown Norway</strain>
    </source>
</reference>
<keyword evidence="11" id="KW-0539">Nucleus</keyword>
<gene>
    <name evidence="30" type="primary">Nudt1</name>
</gene>
<evidence type="ECO:0000256" key="10">
    <source>
        <dbReference type="ARBA" id="ARBA00022884"/>
    </source>
</evidence>
<evidence type="ECO:0000256" key="18">
    <source>
        <dbReference type="ARBA" id="ARBA00029673"/>
    </source>
</evidence>
<comment type="subunit">
    <text evidence="5">Monomer.</text>
</comment>
<evidence type="ECO:0000256" key="20">
    <source>
        <dbReference type="ARBA" id="ARBA00030682"/>
    </source>
</evidence>
<evidence type="ECO:0000256" key="12">
    <source>
        <dbReference type="ARBA" id="ARBA00024448"/>
    </source>
</evidence>
<evidence type="ECO:0000256" key="11">
    <source>
        <dbReference type="ARBA" id="ARBA00023242"/>
    </source>
</evidence>
<reference evidence="30" key="2">
    <citation type="submission" date="2025-08" db="UniProtKB">
        <authorList>
            <consortium name="Ensembl"/>
        </authorList>
    </citation>
    <scope>IDENTIFICATION</scope>
    <source>
        <strain evidence="30">Brown Norway</strain>
    </source>
</reference>
<evidence type="ECO:0000259" key="29">
    <source>
        <dbReference type="PROSITE" id="PS51462"/>
    </source>
</evidence>
<feature type="domain" description="Nudix hydrolase" evidence="29">
    <location>
        <begin position="50"/>
        <end position="179"/>
    </location>
</feature>
<accession>A0ABK0LIL4</accession>
<evidence type="ECO:0000256" key="8">
    <source>
        <dbReference type="ARBA" id="ARBA00022801"/>
    </source>
</evidence>
<evidence type="ECO:0000256" key="25">
    <source>
        <dbReference type="ARBA" id="ARBA00049032"/>
    </source>
</evidence>
<dbReference type="RGD" id="621080">
    <property type="gene designation" value="Nudt1"/>
</dbReference>
<dbReference type="PRINTS" id="PR01403">
    <property type="entry name" value="8OXTPHPHTASE"/>
</dbReference>
<dbReference type="InterPro" id="IPR000086">
    <property type="entry name" value="NUDIX_hydrolase_dom"/>
</dbReference>
<evidence type="ECO:0000256" key="1">
    <source>
        <dbReference type="ARBA" id="ARBA00001946"/>
    </source>
</evidence>
<sequence length="203" mass="23475">MSPWFAFYLTYRDCWRFPPAAGSPALTSKERLRPGEVRSRAPRTQESMSTSRLYTLVLVLQPQRVLLGMKKRGFGAGRWNGFGGKVQEGETIEDGAKRELLEESGLRVDTLHKVGHISFEFVGSPELMDVHIFSTDHVHGTPTESEEMRPQWFQLDQIPFADMWPDDSYWFPLLLQKKKFCGHFKFHGQDTILSYSLREVDEF</sequence>
<comment type="catalytic activity">
    <reaction evidence="23">
        <text>N(6)-methyl-ATP + H2O = N(6)-methyl-AMP + diphosphate + H(+)</text>
        <dbReference type="Rhea" id="RHEA:67608"/>
        <dbReference type="ChEBI" id="CHEBI:15377"/>
        <dbReference type="ChEBI" id="CHEBI:15378"/>
        <dbReference type="ChEBI" id="CHEBI:33019"/>
        <dbReference type="ChEBI" id="CHEBI:144842"/>
        <dbReference type="ChEBI" id="CHEBI:172873"/>
    </reaction>
    <physiologicalReaction direction="left-to-right" evidence="23">
        <dbReference type="Rhea" id="RHEA:67609"/>
    </physiologicalReaction>
</comment>
<keyword evidence="7" id="KW-0479">Metal-binding</keyword>
<organism evidence="30 31">
    <name type="scientific">Rattus norvegicus</name>
    <name type="common">Rat</name>
    <dbReference type="NCBI Taxonomy" id="10116"/>
    <lineage>
        <taxon>Eukaryota</taxon>
        <taxon>Metazoa</taxon>
        <taxon>Chordata</taxon>
        <taxon>Craniata</taxon>
        <taxon>Vertebrata</taxon>
        <taxon>Euteleostomi</taxon>
        <taxon>Mammalia</taxon>
        <taxon>Eutheria</taxon>
        <taxon>Euarchontoglires</taxon>
        <taxon>Glires</taxon>
        <taxon>Rodentia</taxon>
        <taxon>Myomorpha</taxon>
        <taxon>Muroidea</taxon>
        <taxon>Muridae</taxon>
        <taxon>Murinae</taxon>
        <taxon>Rattus</taxon>
    </lineage>
</organism>
<dbReference type="PANTHER" id="PTHR43758:SF2">
    <property type="entry name" value="OXIDIZED PURINE NUCLEOSIDE TRIPHOSPHATE HYDROLASE"/>
    <property type="match status" value="1"/>
</dbReference>
<feature type="region of interest" description="Disordered" evidence="28">
    <location>
        <begin position="26"/>
        <end position="45"/>
    </location>
</feature>
<evidence type="ECO:0000256" key="9">
    <source>
        <dbReference type="ARBA" id="ARBA00022842"/>
    </source>
</evidence>
<evidence type="ECO:0000256" key="14">
    <source>
        <dbReference type="ARBA" id="ARBA00024486"/>
    </source>
</evidence>
<evidence type="ECO:0000256" key="13">
    <source>
        <dbReference type="ARBA" id="ARBA00024459"/>
    </source>
</evidence>
<evidence type="ECO:0000256" key="23">
    <source>
        <dbReference type="ARBA" id="ARBA00048002"/>
    </source>
</evidence>
<evidence type="ECO:0000256" key="24">
    <source>
        <dbReference type="ARBA" id="ARBA00048894"/>
    </source>
</evidence>
<comment type="catalytic activity">
    <reaction evidence="25">
        <text>N(6)-methyl-dATP + H2O = N(6)-methyl-dAMP + diphosphate + H(+)</text>
        <dbReference type="Rhea" id="RHEA:67604"/>
        <dbReference type="ChEBI" id="CHEBI:15377"/>
        <dbReference type="ChEBI" id="CHEBI:15378"/>
        <dbReference type="ChEBI" id="CHEBI:33019"/>
        <dbReference type="ChEBI" id="CHEBI:169976"/>
        <dbReference type="ChEBI" id="CHEBI:172872"/>
    </reaction>
    <physiologicalReaction direction="left-to-right" evidence="25">
        <dbReference type="Rhea" id="RHEA:67605"/>
    </physiologicalReaction>
</comment>
<dbReference type="PRINTS" id="PR00502">
    <property type="entry name" value="NUDIXFAMILY"/>
</dbReference>
<comment type="catalytic activity">
    <reaction evidence="15">
        <text>2-oxo-ATP + H2O = 2-oxo-AMP + diphosphate + H(+)</text>
        <dbReference type="Rhea" id="RHEA:67392"/>
        <dbReference type="ChEBI" id="CHEBI:15377"/>
        <dbReference type="ChEBI" id="CHEBI:15378"/>
        <dbReference type="ChEBI" id="CHEBI:33019"/>
        <dbReference type="ChEBI" id="CHEBI:71395"/>
        <dbReference type="ChEBI" id="CHEBI:172878"/>
    </reaction>
    <physiologicalReaction direction="left-to-right" evidence="15">
        <dbReference type="Rhea" id="RHEA:67393"/>
    </physiologicalReaction>
</comment>
<dbReference type="InterPro" id="IPR020084">
    <property type="entry name" value="NUDIX_hydrolase_CS"/>
</dbReference>
<evidence type="ECO:0000256" key="19">
    <source>
        <dbReference type="ARBA" id="ARBA00030634"/>
    </source>
</evidence>
<comment type="catalytic activity">
    <reaction evidence="14">
        <text>8-oxo-dGTP + H2O = 8-oxo-dGMP + diphosphate + H(+)</text>
        <dbReference type="Rhea" id="RHEA:31575"/>
        <dbReference type="ChEBI" id="CHEBI:15377"/>
        <dbReference type="ChEBI" id="CHEBI:15378"/>
        <dbReference type="ChEBI" id="CHEBI:33019"/>
        <dbReference type="ChEBI" id="CHEBI:63224"/>
        <dbReference type="ChEBI" id="CHEBI:77896"/>
    </reaction>
    <physiologicalReaction direction="left-to-right" evidence="14">
        <dbReference type="Rhea" id="RHEA:31576"/>
    </physiologicalReaction>
</comment>
<evidence type="ECO:0000256" key="27">
    <source>
        <dbReference type="RuleBase" id="RU003476"/>
    </source>
</evidence>
<keyword evidence="8 27" id="KW-0378">Hydrolase</keyword>
<dbReference type="InterPro" id="IPR020476">
    <property type="entry name" value="Nudix_hydrolase"/>
</dbReference>
<keyword evidence="10" id="KW-0694">RNA-binding</keyword>
<feature type="compositionally biased region" description="Basic and acidic residues" evidence="28">
    <location>
        <begin position="28"/>
        <end position="39"/>
    </location>
</feature>
<evidence type="ECO:0000256" key="4">
    <source>
        <dbReference type="ARBA" id="ARBA00005582"/>
    </source>
</evidence>
<evidence type="ECO:0000256" key="21">
    <source>
        <dbReference type="ARBA" id="ARBA00031927"/>
    </source>
</evidence>
<evidence type="ECO:0000256" key="6">
    <source>
        <dbReference type="ARBA" id="ARBA00022490"/>
    </source>
</evidence>
<evidence type="ECO:0007829" key="32">
    <source>
        <dbReference type="PeptideAtlas" id="A0ABK0LIL4"/>
    </source>
</evidence>
<name>A0ABK0LIL4_RAT</name>
<comment type="cofactor">
    <cofactor evidence="1">
        <name>Mg(2+)</name>
        <dbReference type="ChEBI" id="CHEBI:18420"/>
    </cofactor>
</comment>
<keyword evidence="6" id="KW-0963">Cytoplasm</keyword>
<comment type="catalytic activity">
    <reaction evidence="12">
        <text>8-oxo-dATP + H2O = 8-oxo-dAMP + diphosphate + H(+)</text>
        <dbReference type="Rhea" id="RHEA:65396"/>
        <dbReference type="ChEBI" id="CHEBI:15377"/>
        <dbReference type="ChEBI" id="CHEBI:15378"/>
        <dbReference type="ChEBI" id="CHEBI:33019"/>
        <dbReference type="ChEBI" id="CHEBI:71361"/>
        <dbReference type="ChEBI" id="CHEBI:172871"/>
    </reaction>
    <physiologicalReaction direction="left-to-right" evidence="12">
        <dbReference type="Rhea" id="RHEA:65397"/>
    </physiologicalReaction>
</comment>
<dbReference type="EC" id="3.6.1.56" evidence="16"/>
<comment type="function">
    <text evidence="26">Oxidized purine nucleoside triphosphate hydrolase which is a prominent sanitizer of the oxidized nucleotide pool. Catalyzes the hydrolysis of 2-oxo-dATP (2-hydroxy-dATP) into 2-oxo-dAMP. Also has a significant hydrolase activity toward 2-oxo-ATP, 8-oxo-dGTP and 8-oxo-dATP. Through the hydrolysis of oxidized purine nucleoside triphosphates, prevents their incorporation into DNA and the subsequent transversions A:T to C:G and G:C to T:A. Also catalyzes the hydrolysis of methylated purine nucleoside triphosphate preventing their integration into DNA. Through this antimutagenic activity protects cells from oxidative stress.</text>
</comment>
<evidence type="ECO:0000256" key="7">
    <source>
        <dbReference type="ARBA" id="ARBA00022723"/>
    </source>
</evidence>